<evidence type="ECO:0000256" key="2">
    <source>
        <dbReference type="SAM" id="MobiDB-lite"/>
    </source>
</evidence>
<dbReference type="SUPFAM" id="SSF52518">
    <property type="entry name" value="Thiamin diphosphate-binding fold (THDP-binding)"/>
    <property type="match status" value="2"/>
</dbReference>
<feature type="region of interest" description="Disordered" evidence="2">
    <location>
        <begin position="288"/>
        <end position="316"/>
    </location>
</feature>
<dbReference type="InterPro" id="IPR050771">
    <property type="entry name" value="Alpha-ketoacid_DH_E1_comp"/>
</dbReference>
<dbReference type="CDD" id="cd07036">
    <property type="entry name" value="TPP_PYR_E1-PDHc-beta_like"/>
    <property type="match status" value="1"/>
</dbReference>
<protein>
    <recommendedName>
        <fullName evidence="3">Transketolase-like pyrimidine-binding domain-containing protein</fullName>
    </recommendedName>
</protein>
<dbReference type="GO" id="GO:0016624">
    <property type="term" value="F:oxidoreductase activity, acting on the aldehyde or oxo group of donors, disulfide as acceptor"/>
    <property type="evidence" value="ECO:0007669"/>
    <property type="project" value="InterPro"/>
</dbReference>
<dbReference type="InterPro" id="IPR001017">
    <property type="entry name" value="DH_E1"/>
</dbReference>
<dbReference type="GO" id="GO:0009083">
    <property type="term" value="P:branched-chain amino acid catabolic process"/>
    <property type="evidence" value="ECO:0007669"/>
    <property type="project" value="TreeGrafter"/>
</dbReference>
<proteinExistence type="predicted"/>
<evidence type="ECO:0000256" key="1">
    <source>
        <dbReference type="ARBA" id="ARBA00023002"/>
    </source>
</evidence>
<feature type="domain" description="Transketolase-like pyrimidine-binding" evidence="3">
    <location>
        <begin position="325"/>
        <end position="473"/>
    </location>
</feature>
<evidence type="ECO:0000259" key="3">
    <source>
        <dbReference type="SMART" id="SM00861"/>
    </source>
</evidence>
<dbReference type="Pfam" id="PF00676">
    <property type="entry name" value="E1_dh"/>
    <property type="match status" value="1"/>
</dbReference>
<gene>
    <name evidence="4" type="ORF">METZ01_LOCUS106586</name>
</gene>
<reference evidence="4" key="1">
    <citation type="submission" date="2018-05" db="EMBL/GenBank/DDBJ databases">
        <authorList>
            <person name="Lanie J.A."/>
            <person name="Ng W.-L."/>
            <person name="Kazmierczak K.M."/>
            <person name="Andrzejewski T.M."/>
            <person name="Davidsen T.M."/>
            <person name="Wayne K.J."/>
            <person name="Tettelin H."/>
            <person name="Glass J.I."/>
            <person name="Rusch D."/>
            <person name="Podicherti R."/>
            <person name="Tsui H.-C.T."/>
            <person name="Winkler M.E."/>
        </authorList>
    </citation>
    <scope>NUCLEOTIDE SEQUENCE</scope>
</reference>
<dbReference type="SMART" id="SM00861">
    <property type="entry name" value="Transket_pyr"/>
    <property type="match status" value="1"/>
</dbReference>
<dbReference type="Pfam" id="PF02779">
    <property type="entry name" value="Transket_pyr"/>
    <property type="match status" value="1"/>
</dbReference>
<dbReference type="InterPro" id="IPR005475">
    <property type="entry name" value="Transketolase-like_Pyr-bd"/>
</dbReference>
<keyword evidence="1" id="KW-0560">Oxidoreductase</keyword>
<dbReference type="PANTHER" id="PTHR43380:SF1">
    <property type="entry name" value="2-OXOISOVALERATE DEHYDROGENASE SUBUNIT ALPHA, MITOCHONDRIAL"/>
    <property type="match status" value="1"/>
</dbReference>
<organism evidence="4">
    <name type="scientific">marine metagenome</name>
    <dbReference type="NCBI Taxonomy" id="408172"/>
    <lineage>
        <taxon>unclassified sequences</taxon>
        <taxon>metagenomes</taxon>
        <taxon>ecological metagenomes</taxon>
    </lineage>
</organism>
<name>A0A381WMT8_9ZZZZ</name>
<dbReference type="Gene3D" id="3.40.50.970">
    <property type="match status" value="2"/>
</dbReference>
<dbReference type="EMBL" id="UINC01012285">
    <property type="protein sequence ID" value="SVA53732.1"/>
    <property type="molecule type" value="Genomic_DNA"/>
</dbReference>
<dbReference type="AlphaFoldDB" id="A0A381WMT8"/>
<dbReference type="CDD" id="cd02000">
    <property type="entry name" value="TPP_E1_PDC_ADC_BCADC"/>
    <property type="match status" value="1"/>
</dbReference>
<accession>A0A381WMT8</accession>
<dbReference type="PANTHER" id="PTHR43380">
    <property type="entry name" value="2-OXOISOVALERATE DEHYDROGENASE SUBUNIT ALPHA, MITOCHONDRIAL"/>
    <property type="match status" value="1"/>
</dbReference>
<evidence type="ECO:0000313" key="4">
    <source>
        <dbReference type="EMBL" id="SVA53732.1"/>
    </source>
</evidence>
<dbReference type="InterPro" id="IPR029061">
    <property type="entry name" value="THDP-binding"/>
</dbReference>
<feature type="non-terminal residue" evidence="4">
    <location>
        <position position="474"/>
    </location>
</feature>
<sequence>MVQSRKLDEKMLILLKQGKSFFHIGGSGHEAAQLAAAEVMRPTEDWAYPYYRDSAFCLGLGMTGREQLLSSLARDEDPNSGGRQMPAHYSKKDVRIISQSSPTSSQFLQAVGCAMAVVRGGDKEIVYVSSGEGSTSEGDYHEALNWASRERLPVIFHIEDNKYAISVHVSEQTASGSVHDLAAGYEHLARFQVDGTDFFESHLAFQKAAERARKGKGPSVVVTDVVRLLSHSSSDDQRKYRSKKELEADKKRDPIIRLRKECIEAGIAIDKDFDKIDVITATQVDADAEWAESRPHPSPETATDHIYSNSPMPKSGKKKSVAEKIVIVDAINHALHEEMAYNDKMVIYGEDIADDKGGVFTATKGLTKKFGKERVFNSPLAESSIVGTAVGMACAGWKPVVEIQFADYIWYAMMQIRNELASIRYRSNDAWSCPAVIRVPVGGYIHGGLCHSQSIDGYFLHMPGIRLAYPSNAE</sequence>